<dbReference type="PANTHER" id="PTHR43861:SF1">
    <property type="entry name" value="TRANS-ACONITATE 2-METHYLTRANSFERASE"/>
    <property type="match status" value="1"/>
</dbReference>
<proteinExistence type="predicted"/>
<evidence type="ECO:0000256" key="2">
    <source>
        <dbReference type="ARBA" id="ARBA00022679"/>
    </source>
</evidence>
<dbReference type="Proteomes" id="UP000239089">
    <property type="component" value="Unassembled WGS sequence"/>
</dbReference>
<keyword evidence="2" id="KW-0808">Transferase</keyword>
<keyword evidence="1" id="KW-0489">Methyltransferase</keyword>
<dbReference type="AlphaFoldDB" id="A0A2S6N8C1"/>
<organism evidence="4 5">
    <name type="scientific">Rhodoblastus sphagnicola</name>
    <dbReference type="NCBI Taxonomy" id="333368"/>
    <lineage>
        <taxon>Bacteria</taxon>
        <taxon>Pseudomonadati</taxon>
        <taxon>Pseudomonadota</taxon>
        <taxon>Alphaproteobacteria</taxon>
        <taxon>Hyphomicrobiales</taxon>
        <taxon>Rhodoblastaceae</taxon>
        <taxon>Rhodoblastus</taxon>
    </lineage>
</organism>
<protein>
    <recommendedName>
        <fullName evidence="3">Methyltransferase domain-containing protein</fullName>
    </recommendedName>
</protein>
<dbReference type="InterPro" id="IPR041698">
    <property type="entry name" value="Methyltransf_25"/>
</dbReference>
<gene>
    <name evidence="4" type="ORF">CCR94_10905</name>
</gene>
<comment type="caution">
    <text evidence="4">The sequence shown here is derived from an EMBL/GenBank/DDBJ whole genome shotgun (WGS) entry which is preliminary data.</text>
</comment>
<reference evidence="4 5" key="1">
    <citation type="journal article" date="2018" name="Arch. Microbiol.">
        <title>New insights into the metabolic potential of the phototrophic purple bacterium Rhodopila globiformis DSM 161(T) from its draft genome sequence and evidence for a vanadium-dependent nitrogenase.</title>
        <authorList>
            <person name="Imhoff J.F."/>
            <person name="Rahn T."/>
            <person name="Kunzel S."/>
            <person name="Neulinger S.C."/>
        </authorList>
    </citation>
    <scope>NUCLEOTIDE SEQUENCE [LARGE SCALE GENOMIC DNA]</scope>
    <source>
        <strain evidence="4 5">DSM 16996</strain>
    </source>
</reference>
<dbReference type="EMBL" id="NHSJ01000070">
    <property type="protein sequence ID" value="PPQ30860.1"/>
    <property type="molecule type" value="Genomic_DNA"/>
</dbReference>
<dbReference type="Gene3D" id="3.40.50.150">
    <property type="entry name" value="Vaccinia Virus protein VP39"/>
    <property type="match status" value="1"/>
</dbReference>
<evidence type="ECO:0000313" key="5">
    <source>
        <dbReference type="Proteomes" id="UP000239089"/>
    </source>
</evidence>
<evidence type="ECO:0000313" key="4">
    <source>
        <dbReference type="EMBL" id="PPQ30860.1"/>
    </source>
</evidence>
<dbReference type="Pfam" id="PF13649">
    <property type="entry name" value="Methyltransf_25"/>
    <property type="match status" value="1"/>
</dbReference>
<dbReference type="PANTHER" id="PTHR43861">
    <property type="entry name" value="TRANS-ACONITATE 2-METHYLTRANSFERASE-RELATED"/>
    <property type="match status" value="1"/>
</dbReference>
<sequence>MRRGAAACARPSCAPCGGPWRAIRRAASPRFGRGMTAGRAARRMSPPWRRDWIFWRPLTYVRRMDRRSFSRRRTIRWFRWTRREIWRKAAANFGSARPAGMACPGPRRPSAPKQSRISCAVMAGDAKIIAAFDAAADSYDAWTQVQRDVARALVDRASGAPAGILDIGAGTGHVTGFAKEKWPGARIAALDAAPNMLARLKAKFPEVETISADAAHFSSAARYDLILSSMALHWLPEPGQALTRWRGLLAPGGALHVALPVEGSLWQWRDFLRGAGCQDSLWPFPRADFAGACEIVDFPARFDSALAFARSLKQSGAHRAAPGSQPLPAPALRKALAGQSGPFTATFRVGFVRLDAPAR</sequence>
<keyword evidence="5" id="KW-1185">Reference proteome</keyword>
<dbReference type="GO" id="GO:0032259">
    <property type="term" value="P:methylation"/>
    <property type="evidence" value="ECO:0007669"/>
    <property type="project" value="UniProtKB-KW"/>
</dbReference>
<accession>A0A2S6N8C1</accession>
<dbReference type="SUPFAM" id="SSF53335">
    <property type="entry name" value="S-adenosyl-L-methionine-dependent methyltransferases"/>
    <property type="match status" value="1"/>
</dbReference>
<dbReference type="CDD" id="cd02440">
    <property type="entry name" value="AdoMet_MTases"/>
    <property type="match status" value="1"/>
</dbReference>
<dbReference type="GO" id="GO:0008168">
    <property type="term" value="F:methyltransferase activity"/>
    <property type="evidence" value="ECO:0007669"/>
    <property type="project" value="UniProtKB-KW"/>
</dbReference>
<evidence type="ECO:0000259" key="3">
    <source>
        <dbReference type="Pfam" id="PF13649"/>
    </source>
</evidence>
<name>A0A2S6N8C1_9HYPH</name>
<evidence type="ECO:0000256" key="1">
    <source>
        <dbReference type="ARBA" id="ARBA00022603"/>
    </source>
</evidence>
<feature type="domain" description="Methyltransferase" evidence="3">
    <location>
        <begin position="164"/>
        <end position="253"/>
    </location>
</feature>
<dbReference type="InterPro" id="IPR029063">
    <property type="entry name" value="SAM-dependent_MTases_sf"/>
</dbReference>